<keyword evidence="10" id="KW-1185">Reference proteome</keyword>
<feature type="domain" description="Chorein N-terminal" evidence="5">
    <location>
        <begin position="1"/>
        <end position="398"/>
    </location>
</feature>
<dbReference type="GO" id="GO:0006623">
    <property type="term" value="P:protein targeting to vacuole"/>
    <property type="evidence" value="ECO:0007669"/>
    <property type="project" value="TreeGrafter"/>
</dbReference>
<dbReference type="EMBL" id="OU896718">
    <property type="protein sequence ID" value="CAH1119349.1"/>
    <property type="molecule type" value="Genomic_DNA"/>
</dbReference>
<gene>
    <name evidence="9" type="ORF">PHAECO_LOCUS2931</name>
</gene>
<evidence type="ECO:0000256" key="4">
    <source>
        <dbReference type="SAM" id="MobiDB-lite"/>
    </source>
</evidence>
<evidence type="ECO:0000259" key="5">
    <source>
        <dbReference type="Pfam" id="PF12624"/>
    </source>
</evidence>
<dbReference type="PANTHER" id="PTHR16166:SF93">
    <property type="entry name" value="INTERMEMBRANE LIPID TRANSFER PROTEIN VPS13"/>
    <property type="match status" value="1"/>
</dbReference>
<evidence type="ECO:0000313" key="10">
    <source>
        <dbReference type="Proteomes" id="UP001153737"/>
    </source>
</evidence>
<feature type="domain" description="Vacuolar protein sorting-associated protein 13 VPS13 adaptor binding" evidence="7">
    <location>
        <begin position="2116"/>
        <end position="2558"/>
    </location>
</feature>
<dbReference type="InterPro" id="IPR026847">
    <property type="entry name" value="VPS13"/>
</dbReference>
<sequence length="3283" mass="377580">MLEGAVARLLNQFLGKYVVDLDTENLNVGIFSGQVQLTDLKLKPEALYELKLPIEVKAGTIGKIWFQIPWTSLWSQPIIVNIEDIHIIAGPIVTDEPFDPEKNKRLLRASKRKILADLDVNSEILGGPSSFTEHLVSNILNFLQLNITNIHVRYEDENSWKNPVAGGICIGSLTAETTTSKWRPARYDKNADTCFYLVKMEAFSIYWNSNVKLKKWDFPSQYYQWRNTMAASLKNYSMNNEDFNFVLNPMVSKIKMIINKSEDGKVTKLHTDVIVQDCNLQLSKEQYDSILAVSESMERMEKSWQFLPIRPKEKIIENPRIWWRYASYALLEQRVKPYTWSRMRRVRQHYKEYMETYKQIILNPNDTEMKLDMQKYEDNLSIINVVLARQQARLTIQERSIGEKSFWSLLPSPERILLCEKIGYFDSEEDNAKETIDHNYSFRLGNLNLIVSSKSKEIMVLTVTQTIFSIKPNYSEETYRASLKIEGIIIEGSSSEEHLIPIISSEHLSDSPAYFFKMDLEKMPKTSKCRYKLGITMDAVECIYNKPSVEELETFLTVEDSPTKNLLSYLVEMPPIIVEEMRNRILDNWDFNFNIKIPYLVIPEVNSYLKAEYLLIIDLGRYKVSTELCTQSLIAENATQMELEEQLYSKLFLCCADMQVLFCDTGDNWKDARREKDTEMHVVPKTSFSSTYALSAASLRTIPRYKFNINFQTLKLNISERKVGLLLKFFNVDNIKINVIQEESQPKLYNKDIIKGRISSRCLREIQDKMRINSSYAKYKRYKVDNCKSKKFQNIQNGSRRHHRDMNEAWARCVDLPGLEDNISPNNNIDVLYGFEINEFSIVFSRSSDSTDRQYLVLRLGILSMDLALMTYGPAYQISLNSLLLTDKLHTTPSGQYLDLIFSPVSSNQDLVTVLYRKVSASCPDFWTHFHGVETSLVANFETFHLLLHQEAVHTILKYSKYMSNKIQNQISPFLKTTLFKTIGRIKNILHVKTDTPVPPGSIKFSHSARLADLNITVCDSDFDIVNIQLSGLEMDFLFRANERFVFRSFLSNISVEHLSDVTLYSKVLYTDEDKVFDIKYVRNAAHLNHHADISPNTDVSFIDGSFKFQLGRVNCIFLYKLIVQLQRFVLNLEAMPFLENVYSKLQNIVTDITKTLRNNTKMNLAINVSGPVLIIPQKSESPNVLVLDTGELKVENFFKDYSTEVTENILVKLNGVTASRGVMTLTSTLEMQETLIEPIILNMDIKRFTNSRTSQISVEIDSVIDTIHVTLGQRDLTTMMAIYTDNIGEGKILDLFPVQTKSPNDPTEADDSVRTLEAFFCEPKQKNVVAKCTIEEVKLMLFFDSGELLSSPIRDLNHGLCKLEILDIDISFFVYNDKSLDGKLSVDTVFIEEIGPEAHAIDKVILQSPRDENKNNNCHITVNKPPIIDITFHQNKTGDKSADVIIGRLSLILSIPFGEKLALFIIECLPKENLDTGIVNAGYEADIYHTVSQKSYLTSFTLSVRVNKPDLIFLVETTSNKKRYFITKSEILIDYSRHANRLNLVMSLSGLHSLFFDLGEYSEEPYVILKQCDLELCKSFSSESGEKISLAVSSIYLKMCSEVVHSINDILNDIVEHFKVPECEPPKVERKKSVKTPEPEDLWDPKKLPDFVELYDSSEDVKTDNTVAVHEILLVPKFDVVVILELEQVQVLMIKWTVELTVYDWSSLLNCTCELTLQANYFNENVQSWEPLIEPVVIDEKEYKPWEIIIKVFQDKSLPMLDNADYRPKVKTFKKKMVDRSVTTTEDEDSGEDMMYLEPLNHVNTGTNRRVKTSLSTFLDDSDSENEDGTMERLAAAISDLFTGDWNEHEDSDCGQSSEEEDHEDNEKPKDKPDMNFNKSYYILMDAKETFNVTVSPTIIRLLNELLTQYSNKIISVRNKRKFINLANDIGPHAKIELYEKFNSEDKLLCAKKYEKEDSAPSSPMKSQYVYSEYHETNYDDKDSSAEDGKEDSETTYDFETLSSLQFPDETTSQLYDKINKNFMKIYVPNFLPVQTNCSRRNWEKLIRLHSVDSSQTYHLAATHHTGKSGRMVVVSSPLQIKNETCFALSILYQPSILQQMNLEPVGDITNPFETTMRIAVIEPLEEYNVPLYIAYHCKLFVQPAYAEGHYASDSGIWWKELASEMDSAHNIQCKPKPDSQVEIFSLRVMLRRNVDTKNPRTHSIPNYVVHLLPPLFIHNFLPYAVEVLNAGLKQIAQVEPGDRTSVYSLDFSKDQKLFVKVNHDATTWSGYLNLTQYLDEKIVVLSSDNKEDSQNLVINVKSDEEGSCHLFFYTPYWIVNKTGLPLQIKASASNSIYKCLNEDILLFTYKRHVRQTLTVRVYDSNWSNDFGLECSGTTGLVVCKDVERKKKYMFFLNIRLSSICPRLTKIVTILPSFLVANNTEKPLRYMEHNEKTDLWTDLAPGQVAIFWPETSSMEMYVKYRDSKLSSHSFFISSQHRTVLRVDKGAALTVEVTGGINDSFRISFNEYKPGDAPVLVKNYCADLFLKIQQLDLSPVTLLNPYHALLFTWDDPTRPRQLVWNVYNNKGSGFSVDVTKDGYGEENIRIHSVTPTASALESSSSEDSDSSDDTQPNLNKKVHKDKITIYWLCYRDGLQRTLLLTQELRIYEGALKIFKEQCHVEGLVALSGVGLSIFTSENDSKEHVYVSLCDTPAIWEVNVGQKWKTLTLELASWIEDKYRLHYKKCQLKEYVHIDFERMFMLKPFFAELRRSYRPAVYFHFRKSKNHRYCDLRLQSFQIDNKQTTNIIVHPLPSQNLKEASPFAEIILSKLYSKEADIYRYVKFRLGSFFLNLENETFLKVAKLLGDTRMFNCQDSRSYVNEIKSIHKSITVRNNDHPEVRTIIENLTMTNFGVQLNISNKIHMSLASNDIPFTKMLDHLFPYNMSPYMPLEGVHHKISSIEHVAVSGTLYDSVYHLFHQASTQFLQQYYSHVLGLQVLVNTFAIQPVIEICEHESDKMAAILLHTSRCLLGHVNMSPAAVEACVLDVFANQSIENVQRIRRHGSYHKSEVAPKATTIASRNFTSGVPNALGQLLVKNQNAGINCDGEMFFRTTGKALLSLITRHPDEKSDTVEVAREALRRAWILGEPIKIHQRLTRYKNKYIGLRPLSVHESMGHHLLETIGNSRFVHDTYWAHAAIDKIGKSLVIVSLEHVIRINKCRLWGPWEIEWVTDLDDIISMPKINCTELILNMRQNDVTTERLQQIKITGERVMLLWLHDKIEQAIIVSMEDKSWAIPENH</sequence>
<evidence type="ECO:0000259" key="7">
    <source>
        <dbReference type="Pfam" id="PF25036"/>
    </source>
</evidence>
<feature type="compositionally biased region" description="Acidic residues" evidence="4">
    <location>
        <begin position="1849"/>
        <end position="1865"/>
    </location>
</feature>
<feature type="region of interest" description="Disordered" evidence="4">
    <location>
        <begin position="1849"/>
        <end position="1875"/>
    </location>
</feature>
<dbReference type="Pfam" id="PF25037">
    <property type="entry name" value="VPS13_C"/>
    <property type="match status" value="1"/>
</dbReference>
<dbReference type="GO" id="GO:0045053">
    <property type="term" value="P:protein retention in Golgi apparatus"/>
    <property type="evidence" value="ECO:0007669"/>
    <property type="project" value="TreeGrafter"/>
</dbReference>
<feature type="domain" description="Intermembrane lipid transfer protein VPS13-like C-terminal" evidence="8">
    <location>
        <begin position="3138"/>
        <end position="3250"/>
    </location>
</feature>
<reference evidence="9" key="2">
    <citation type="submission" date="2022-10" db="EMBL/GenBank/DDBJ databases">
        <authorList>
            <consortium name="ENA_rothamsted_submissions"/>
            <consortium name="culmorum"/>
            <person name="King R."/>
        </authorList>
    </citation>
    <scope>NUCLEOTIDE SEQUENCE</scope>
</reference>
<organism evidence="9 10">
    <name type="scientific">Phaedon cochleariae</name>
    <name type="common">Mustard beetle</name>
    <dbReference type="NCBI Taxonomy" id="80249"/>
    <lineage>
        <taxon>Eukaryota</taxon>
        <taxon>Metazoa</taxon>
        <taxon>Ecdysozoa</taxon>
        <taxon>Arthropoda</taxon>
        <taxon>Hexapoda</taxon>
        <taxon>Insecta</taxon>
        <taxon>Pterygota</taxon>
        <taxon>Neoptera</taxon>
        <taxon>Endopterygota</taxon>
        <taxon>Coleoptera</taxon>
        <taxon>Polyphaga</taxon>
        <taxon>Cucujiformia</taxon>
        <taxon>Chrysomeloidea</taxon>
        <taxon>Chrysomelidae</taxon>
        <taxon>Chrysomelinae</taxon>
        <taxon>Chrysomelini</taxon>
        <taxon>Phaedon</taxon>
    </lineage>
</organism>
<dbReference type="GO" id="GO:0006869">
    <property type="term" value="P:lipid transport"/>
    <property type="evidence" value="ECO:0007669"/>
    <property type="project" value="UniProtKB-KW"/>
</dbReference>
<comment type="similarity">
    <text evidence="1">Belongs to the VPS13 family.</text>
</comment>
<dbReference type="InterPro" id="IPR056748">
    <property type="entry name" value="VPS13-like_C"/>
</dbReference>
<feature type="compositionally biased region" description="Basic and acidic residues" evidence="4">
    <location>
        <begin position="1866"/>
        <end position="1875"/>
    </location>
</feature>
<keyword evidence="3" id="KW-0445">Lipid transport</keyword>
<evidence type="ECO:0000313" key="9">
    <source>
        <dbReference type="EMBL" id="CAH1119349.1"/>
    </source>
</evidence>
<dbReference type="Pfam" id="PF25036">
    <property type="entry name" value="VPS13_VAB"/>
    <property type="match status" value="1"/>
</dbReference>
<evidence type="ECO:0000256" key="3">
    <source>
        <dbReference type="ARBA" id="ARBA00023055"/>
    </source>
</evidence>
<keyword evidence="2" id="KW-0813">Transport</keyword>
<dbReference type="InterPro" id="IPR009543">
    <property type="entry name" value="VPS13_VAB"/>
</dbReference>
<evidence type="ECO:0000259" key="6">
    <source>
        <dbReference type="Pfam" id="PF25033"/>
    </source>
</evidence>
<protein>
    <recommendedName>
        <fullName evidence="11">Vacuolar protein sorting-associated protein 13A</fullName>
    </recommendedName>
</protein>
<dbReference type="InterPro" id="IPR056747">
    <property type="entry name" value="VPS13-like_M"/>
</dbReference>
<evidence type="ECO:0000256" key="2">
    <source>
        <dbReference type="ARBA" id="ARBA00022448"/>
    </source>
</evidence>
<feature type="region of interest" description="Disordered" evidence="4">
    <location>
        <begin position="2596"/>
        <end position="2618"/>
    </location>
</feature>
<accession>A0A9P0DB54</accession>
<proteinExistence type="inferred from homology"/>
<reference evidence="9" key="1">
    <citation type="submission" date="2022-01" db="EMBL/GenBank/DDBJ databases">
        <authorList>
            <person name="King R."/>
        </authorList>
    </citation>
    <scope>NUCLEOTIDE SEQUENCE</scope>
</reference>
<evidence type="ECO:0000259" key="8">
    <source>
        <dbReference type="Pfam" id="PF25037"/>
    </source>
</evidence>
<dbReference type="Proteomes" id="UP001153737">
    <property type="component" value="Chromosome 12"/>
</dbReference>
<dbReference type="PANTHER" id="PTHR16166">
    <property type="entry name" value="VACUOLAR PROTEIN SORTING-ASSOCIATED PROTEIN VPS13"/>
    <property type="match status" value="1"/>
</dbReference>
<feature type="domain" description="VPS13-like middle region" evidence="6">
    <location>
        <begin position="1018"/>
        <end position="1753"/>
    </location>
</feature>
<dbReference type="InterPro" id="IPR026854">
    <property type="entry name" value="VPS13_N"/>
</dbReference>
<dbReference type="Pfam" id="PF25033">
    <property type="entry name" value="VPS13_M"/>
    <property type="match status" value="1"/>
</dbReference>
<evidence type="ECO:0000256" key="1">
    <source>
        <dbReference type="ARBA" id="ARBA00006545"/>
    </source>
</evidence>
<name>A0A9P0DB54_PHACE</name>
<evidence type="ECO:0008006" key="11">
    <source>
        <dbReference type="Google" id="ProtNLM"/>
    </source>
</evidence>
<dbReference type="Pfam" id="PF12624">
    <property type="entry name" value="VPS13_N"/>
    <property type="match status" value="1"/>
</dbReference>